<name>A0A0P1EAU2_9RHOB</name>
<dbReference type="AlphaFoldDB" id="A0A0P1EAU2"/>
<dbReference type="EMBL" id="CYPU01000011">
    <property type="protein sequence ID" value="CUH46526.1"/>
    <property type="molecule type" value="Genomic_DNA"/>
</dbReference>
<evidence type="ECO:0008006" key="3">
    <source>
        <dbReference type="Google" id="ProtNLM"/>
    </source>
</evidence>
<dbReference type="OrthoDB" id="9801773at2"/>
<dbReference type="PANTHER" id="PTHR34290">
    <property type="entry name" value="SI:CH73-390P7.2"/>
    <property type="match status" value="1"/>
</dbReference>
<dbReference type="InterPro" id="IPR007263">
    <property type="entry name" value="DCC1-like"/>
</dbReference>
<protein>
    <recommendedName>
        <fullName evidence="3">Thiol-disulfide oxidoreductase DCC</fullName>
    </recommendedName>
</protein>
<sequence length="151" mass="16396">MTQHSETDLVVLQAACDVPSKQSEGGGPTVYFDGSCPLCTFEIGHYASQTGGNHLNFVDVSQKVPDLGSDLSADAAMRRFHVRLSDGRLLSGARAFVAIWNTLPRWRWAARIAQIPGVTLALEGAYRLFLPVRPVLSMLAARLGARAENSR</sequence>
<organism evidence="1 2">
    <name type="scientific">Ruegeria atlantica</name>
    <dbReference type="NCBI Taxonomy" id="81569"/>
    <lineage>
        <taxon>Bacteria</taxon>
        <taxon>Pseudomonadati</taxon>
        <taxon>Pseudomonadota</taxon>
        <taxon>Alphaproteobacteria</taxon>
        <taxon>Rhodobacterales</taxon>
        <taxon>Roseobacteraceae</taxon>
        <taxon>Ruegeria</taxon>
    </lineage>
</organism>
<dbReference type="GO" id="GO:0015035">
    <property type="term" value="F:protein-disulfide reductase activity"/>
    <property type="evidence" value="ECO:0007669"/>
    <property type="project" value="InterPro"/>
</dbReference>
<dbReference type="PANTHER" id="PTHR34290:SF2">
    <property type="entry name" value="OS04G0668800 PROTEIN"/>
    <property type="match status" value="1"/>
</dbReference>
<reference evidence="1 2" key="1">
    <citation type="submission" date="2015-09" db="EMBL/GenBank/DDBJ databases">
        <authorList>
            <consortium name="Swine Surveillance"/>
        </authorList>
    </citation>
    <scope>NUCLEOTIDE SEQUENCE [LARGE SCALE GENOMIC DNA]</scope>
    <source>
        <strain evidence="1 2">CECT 4292</strain>
    </source>
</reference>
<gene>
    <name evidence="1" type="ORF">RUA4292_00692</name>
</gene>
<dbReference type="InterPro" id="IPR044691">
    <property type="entry name" value="DCC1_Trx"/>
</dbReference>
<proteinExistence type="predicted"/>
<accession>A0A0P1EAU2</accession>
<evidence type="ECO:0000313" key="1">
    <source>
        <dbReference type="EMBL" id="CUH46526.1"/>
    </source>
</evidence>
<dbReference type="RefSeq" id="WP_082636975.1">
    <property type="nucleotide sequence ID" value="NZ_CYPU01000011.1"/>
</dbReference>
<dbReference type="Pfam" id="PF04134">
    <property type="entry name" value="DCC1-like"/>
    <property type="match status" value="1"/>
</dbReference>
<evidence type="ECO:0000313" key="2">
    <source>
        <dbReference type="Proteomes" id="UP000050783"/>
    </source>
</evidence>
<dbReference type="Proteomes" id="UP000050783">
    <property type="component" value="Unassembled WGS sequence"/>
</dbReference>
<dbReference type="GeneID" id="55491984"/>